<evidence type="ECO:0000313" key="1">
    <source>
        <dbReference type="EMBL" id="SPM43600.1"/>
    </source>
</evidence>
<proteinExistence type="predicted"/>
<accession>A0A2U3PIL5</accession>
<dbReference type="AlphaFoldDB" id="A0A2U3PIL5"/>
<dbReference type="RefSeq" id="WP_131829183.1">
    <property type="nucleotide sequence ID" value="NZ_FUEZ01000004.1"/>
</dbReference>
<dbReference type="OrthoDB" id="9924897at2"/>
<evidence type="ECO:0000313" key="2">
    <source>
        <dbReference type="Proteomes" id="UP000240424"/>
    </source>
</evidence>
<organism evidence="1 2">
    <name type="scientific">Mycobacterium numidiamassiliense</name>
    <dbReference type="NCBI Taxonomy" id="1841861"/>
    <lineage>
        <taxon>Bacteria</taxon>
        <taxon>Bacillati</taxon>
        <taxon>Actinomycetota</taxon>
        <taxon>Actinomycetes</taxon>
        <taxon>Mycobacteriales</taxon>
        <taxon>Mycobacteriaceae</taxon>
        <taxon>Mycobacterium</taxon>
    </lineage>
</organism>
<dbReference type="STRING" id="1841861.GCA_900157365_04145"/>
<reference evidence="1 2" key="1">
    <citation type="submission" date="2017-01" db="EMBL/GenBank/DDBJ databases">
        <authorList>
            <consortium name="Urmite Genomes"/>
        </authorList>
    </citation>
    <scope>NUCLEOTIDE SEQUENCE [LARGE SCALE GENOMIC DNA]</scope>
    <source>
        <strain evidence="1 2">AB215</strain>
    </source>
</reference>
<protein>
    <submittedName>
        <fullName evidence="1">Mycobacterium numidiamassiliense ORFan</fullName>
    </submittedName>
</protein>
<gene>
    <name evidence="1" type="ORF">MNAB215_5826</name>
</gene>
<dbReference type="Proteomes" id="UP000240424">
    <property type="component" value="Unassembled WGS sequence"/>
</dbReference>
<keyword evidence="2" id="KW-1185">Reference proteome</keyword>
<dbReference type="EMBL" id="FUEZ01000004">
    <property type="protein sequence ID" value="SPM43600.1"/>
    <property type="molecule type" value="Genomic_DNA"/>
</dbReference>
<sequence length="77" mass="9006">MANRTCGHCHRELRSDGFYCNDTCQRLYRQRQSERARAEEATGRSVNDAYLDFKVGVRLDPSAQAHLDRMIPDRNLY</sequence>
<name>A0A2U3PIL5_9MYCO</name>